<dbReference type="KEGG" id="nse:NSE_0608"/>
<proteinExistence type="predicted"/>
<evidence type="ECO:0000313" key="1">
    <source>
        <dbReference type="EMBL" id="ABD45684.1"/>
    </source>
</evidence>
<sequence length="35" mass="3821">MDALEASYSPPITGVAHDHTHVVYPINNTDSQIVQ</sequence>
<dbReference type="STRING" id="222891.NSE_0608"/>
<dbReference type="HOGENOM" id="CLU_3366048_0_0_5"/>
<dbReference type="EMBL" id="CP000237">
    <property type="protein sequence ID" value="ABD45684.1"/>
    <property type="molecule type" value="Genomic_DNA"/>
</dbReference>
<dbReference type="AlphaFoldDB" id="Q2GDF8"/>
<reference evidence="1 2" key="1">
    <citation type="journal article" date="2006" name="PLoS Genet.">
        <title>Comparative genomics of emerging human ehrlichiosis agents.</title>
        <authorList>
            <person name="Dunning Hotopp J.C."/>
            <person name="Lin M."/>
            <person name="Madupu R."/>
            <person name="Crabtree J."/>
            <person name="Angiuoli S.V."/>
            <person name="Eisen J.A."/>
            <person name="Seshadri R."/>
            <person name="Ren Q."/>
            <person name="Wu M."/>
            <person name="Utterback T.R."/>
            <person name="Smith S."/>
            <person name="Lewis M."/>
            <person name="Khouri H."/>
            <person name="Zhang C."/>
            <person name="Niu H."/>
            <person name="Lin Q."/>
            <person name="Ohashi N."/>
            <person name="Zhi N."/>
            <person name="Nelson W."/>
            <person name="Brinkac L.M."/>
            <person name="Dodson R.J."/>
            <person name="Rosovitz M.J."/>
            <person name="Sundaram J."/>
            <person name="Daugherty S.C."/>
            <person name="Davidsen T."/>
            <person name="Durkin A.S."/>
            <person name="Gwinn M."/>
            <person name="Haft D.H."/>
            <person name="Selengut J.D."/>
            <person name="Sullivan S.A."/>
            <person name="Zafar N."/>
            <person name="Zhou L."/>
            <person name="Benahmed F."/>
            <person name="Forberger H."/>
            <person name="Halpin R."/>
            <person name="Mulligan S."/>
            <person name="Robinson J."/>
            <person name="White O."/>
            <person name="Rikihisa Y."/>
            <person name="Tettelin H."/>
        </authorList>
    </citation>
    <scope>NUCLEOTIDE SEQUENCE [LARGE SCALE GENOMIC DNA]</scope>
    <source>
        <strain evidence="2">ATCC VR-367 / Miyayama</strain>
    </source>
</reference>
<organism evidence="1 2">
    <name type="scientific">Ehrlichia sennetsu (strain ATCC VR-367 / Miyayama)</name>
    <name type="common">Neorickettsia sennetsu</name>
    <dbReference type="NCBI Taxonomy" id="222891"/>
    <lineage>
        <taxon>Bacteria</taxon>
        <taxon>Pseudomonadati</taxon>
        <taxon>Pseudomonadota</taxon>
        <taxon>Alphaproteobacteria</taxon>
        <taxon>Rickettsiales</taxon>
        <taxon>Anaplasmataceae</taxon>
        <taxon>Ehrlichia</taxon>
    </lineage>
</organism>
<gene>
    <name evidence="1" type="ordered locus">NSE_0608</name>
</gene>
<protein>
    <submittedName>
        <fullName evidence="1">Uncharacterized protein</fullName>
    </submittedName>
</protein>
<keyword evidence="2" id="KW-1185">Reference proteome</keyword>
<name>Q2GDF8_EHRS3</name>
<accession>Q2GDF8</accession>
<evidence type="ECO:0000313" key="2">
    <source>
        <dbReference type="Proteomes" id="UP000001942"/>
    </source>
</evidence>
<dbReference type="Proteomes" id="UP000001942">
    <property type="component" value="Chromosome"/>
</dbReference>